<evidence type="ECO:0000313" key="6">
    <source>
        <dbReference type="RefSeq" id="XP_015277042.1"/>
    </source>
</evidence>
<dbReference type="Proteomes" id="UP000694871">
    <property type="component" value="Unplaced"/>
</dbReference>
<dbReference type="PANTHER" id="PTHR46484:SF1">
    <property type="entry name" value="SCHWANN CELL MYELIN PROTEIN-RELATED"/>
    <property type="match status" value="1"/>
</dbReference>
<name>A0ABM1KTK5_GEKJA</name>
<dbReference type="PROSITE" id="PS50835">
    <property type="entry name" value="IG_LIKE"/>
    <property type="match status" value="3"/>
</dbReference>
<feature type="compositionally biased region" description="Polar residues" evidence="1">
    <location>
        <begin position="553"/>
        <end position="566"/>
    </location>
</feature>
<feature type="region of interest" description="Disordered" evidence="1">
    <location>
        <begin position="547"/>
        <end position="566"/>
    </location>
</feature>
<dbReference type="InterPro" id="IPR013783">
    <property type="entry name" value="Ig-like_fold"/>
</dbReference>
<dbReference type="GeneID" id="107119113"/>
<dbReference type="SUPFAM" id="SSF48726">
    <property type="entry name" value="Immunoglobulin"/>
    <property type="match status" value="4"/>
</dbReference>
<feature type="compositionally biased region" description="Basic and acidic residues" evidence="1">
    <location>
        <begin position="486"/>
        <end position="501"/>
    </location>
</feature>
<evidence type="ECO:0000256" key="2">
    <source>
        <dbReference type="SAM" id="Phobius"/>
    </source>
</evidence>
<feature type="domain" description="Ig-like" evidence="4">
    <location>
        <begin position="142"/>
        <end position="239"/>
    </location>
</feature>
<evidence type="ECO:0000313" key="5">
    <source>
        <dbReference type="Proteomes" id="UP000694871"/>
    </source>
</evidence>
<accession>A0ABM1KTK5</accession>
<feature type="domain" description="Ig-like" evidence="4">
    <location>
        <begin position="331"/>
        <end position="419"/>
    </location>
</feature>
<feature type="signal peptide" evidence="3">
    <location>
        <begin position="1"/>
        <end position="24"/>
    </location>
</feature>
<proteinExistence type="predicted"/>
<sequence length="566" mass="62079">MQLSRNYIPSGFLLVLFYSPVSVAWSSTLPNSIQALKGSCMVIPCSFTFPGPRASWGDKFSVAWYQYRARGYPEIYNSKNPRSVLPEYQGRTEVVGDLEMGNCTLLIRDVRHGDVYYVWINPDSVSHRFYDVTVRVEVTDVPSQLEMSDPGLLTEGDHTSLTCSALHTCPLAPPSLTWNLEGGKAVTVQERLAGGVWRTELQLNYVPSHRDNGKYLQCTATFPTQQQSRSGITLQVKYSPKDAVVSVVGNSTLKEGDSVTLRCSSHSNPPALSYRWFFGPRKAPLRGVGTGPEAKLTDIKRDSGPYYCVAENDVGMGDDSPPVYLHVQYKPVILPEGNCTMSRTGETVTCYCLAEGNPVPGIEWHLPNQTIPEDFNSSELQAASASMGHTVVGVLRGPASSLANVSCLVTNLHGPSRVTLPNYQAGHSMLLLIACGVAAAGLLLFTLLGIVIFKVIKNRKEKGKEEEEEEEDPTLYVNEGNGEQKTSLEEEKPSNSEKEEQFNMYSKSKTGGSPATYNDTCAEDYETMESKDEDYENVSSLGPLGNLGNLSNWQPASGTDQIYSNV</sequence>
<feature type="chain" id="PRO_5046847444" evidence="3">
    <location>
        <begin position="25"/>
        <end position="566"/>
    </location>
</feature>
<dbReference type="SMART" id="SM00408">
    <property type="entry name" value="IGc2"/>
    <property type="match status" value="2"/>
</dbReference>
<feature type="region of interest" description="Disordered" evidence="1">
    <location>
        <begin position="460"/>
        <end position="540"/>
    </location>
</feature>
<dbReference type="InterPro" id="IPR003599">
    <property type="entry name" value="Ig_sub"/>
</dbReference>
<protein>
    <submittedName>
        <fullName evidence="6">Myelin-associated glycoprotein-like</fullName>
    </submittedName>
</protein>
<evidence type="ECO:0000259" key="4">
    <source>
        <dbReference type="PROSITE" id="PS50835"/>
    </source>
</evidence>
<dbReference type="InterPro" id="IPR003598">
    <property type="entry name" value="Ig_sub2"/>
</dbReference>
<reference evidence="6" key="1">
    <citation type="submission" date="2025-08" db="UniProtKB">
        <authorList>
            <consortium name="RefSeq"/>
        </authorList>
    </citation>
    <scope>IDENTIFICATION</scope>
</reference>
<keyword evidence="5" id="KW-1185">Reference proteome</keyword>
<keyword evidence="2" id="KW-0812">Transmembrane</keyword>
<evidence type="ECO:0000256" key="1">
    <source>
        <dbReference type="SAM" id="MobiDB-lite"/>
    </source>
</evidence>
<dbReference type="SMART" id="SM00409">
    <property type="entry name" value="IG"/>
    <property type="match status" value="3"/>
</dbReference>
<dbReference type="InterPro" id="IPR036179">
    <property type="entry name" value="Ig-like_dom_sf"/>
</dbReference>
<dbReference type="Gene3D" id="2.60.40.10">
    <property type="entry name" value="Immunoglobulins"/>
    <property type="match status" value="4"/>
</dbReference>
<feature type="domain" description="Ig-like" evidence="4">
    <location>
        <begin position="240"/>
        <end position="324"/>
    </location>
</feature>
<dbReference type="InterPro" id="IPR007110">
    <property type="entry name" value="Ig-like_dom"/>
</dbReference>
<gene>
    <name evidence="6" type="primary">LOC107119113</name>
</gene>
<dbReference type="PANTHER" id="PTHR46484">
    <property type="entry name" value="SI:CH211-171H4.5-RELATED"/>
    <property type="match status" value="1"/>
</dbReference>
<feature type="compositionally biased region" description="Polar residues" evidence="1">
    <location>
        <begin position="503"/>
        <end position="519"/>
    </location>
</feature>
<dbReference type="RefSeq" id="XP_015277042.1">
    <property type="nucleotide sequence ID" value="XM_015421556.1"/>
</dbReference>
<dbReference type="Pfam" id="PF13927">
    <property type="entry name" value="Ig_3"/>
    <property type="match status" value="1"/>
</dbReference>
<evidence type="ECO:0000256" key="3">
    <source>
        <dbReference type="SAM" id="SignalP"/>
    </source>
</evidence>
<keyword evidence="2" id="KW-0472">Membrane</keyword>
<organism evidence="5 6">
    <name type="scientific">Gekko japonicus</name>
    <name type="common">Schlegel's Japanese gecko</name>
    <dbReference type="NCBI Taxonomy" id="146911"/>
    <lineage>
        <taxon>Eukaryota</taxon>
        <taxon>Metazoa</taxon>
        <taxon>Chordata</taxon>
        <taxon>Craniata</taxon>
        <taxon>Vertebrata</taxon>
        <taxon>Euteleostomi</taxon>
        <taxon>Lepidosauria</taxon>
        <taxon>Squamata</taxon>
        <taxon>Bifurcata</taxon>
        <taxon>Gekkota</taxon>
        <taxon>Gekkonidae</taxon>
        <taxon>Gekkoninae</taxon>
        <taxon>Gekko</taxon>
    </lineage>
</organism>
<feature type="compositionally biased region" description="Acidic residues" evidence="1">
    <location>
        <begin position="521"/>
        <end position="536"/>
    </location>
</feature>
<feature type="transmembrane region" description="Helical" evidence="2">
    <location>
        <begin position="429"/>
        <end position="453"/>
    </location>
</feature>
<keyword evidence="2" id="KW-1133">Transmembrane helix</keyword>
<keyword evidence="3" id="KW-0732">Signal</keyword>